<evidence type="ECO:0000313" key="7">
    <source>
        <dbReference type="Proteomes" id="UP000615455"/>
    </source>
</evidence>
<feature type="signal peptide" evidence="5">
    <location>
        <begin position="1"/>
        <end position="24"/>
    </location>
</feature>
<keyword evidence="3" id="KW-0813">Transport</keyword>
<dbReference type="SUPFAM" id="SSF53850">
    <property type="entry name" value="Periplasmic binding protein-like II"/>
    <property type="match status" value="1"/>
</dbReference>
<name>A0ABQ2BML8_9BACL</name>
<reference evidence="7" key="1">
    <citation type="journal article" date="2019" name="Int. J. Syst. Evol. Microbiol.">
        <title>The Global Catalogue of Microorganisms (GCM) 10K type strain sequencing project: providing services to taxonomists for standard genome sequencing and annotation.</title>
        <authorList>
            <consortium name="The Broad Institute Genomics Platform"/>
            <consortium name="The Broad Institute Genome Sequencing Center for Infectious Disease"/>
            <person name="Wu L."/>
            <person name="Ma J."/>
        </authorList>
    </citation>
    <scope>NUCLEOTIDE SEQUENCE [LARGE SCALE GENOMIC DNA]</scope>
    <source>
        <strain evidence="7">CGMCC 1.15043</strain>
    </source>
</reference>
<feature type="chain" id="PRO_5046421405" description="Extracellular solute-binding protein" evidence="5">
    <location>
        <begin position="25"/>
        <end position="492"/>
    </location>
</feature>
<protein>
    <recommendedName>
        <fullName evidence="8">Extracellular solute-binding protein</fullName>
    </recommendedName>
</protein>
<comment type="subcellular location">
    <subcellularLocation>
        <location evidence="1">Cell envelope</location>
    </subcellularLocation>
</comment>
<evidence type="ECO:0000256" key="5">
    <source>
        <dbReference type="SAM" id="SignalP"/>
    </source>
</evidence>
<dbReference type="EMBL" id="BMHE01000001">
    <property type="protein sequence ID" value="GGI43236.1"/>
    <property type="molecule type" value="Genomic_DNA"/>
</dbReference>
<dbReference type="InterPro" id="IPR006059">
    <property type="entry name" value="SBP"/>
</dbReference>
<accession>A0ABQ2BML8</accession>
<dbReference type="PROSITE" id="PS51257">
    <property type="entry name" value="PROKAR_LIPOPROTEIN"/>
    <property type="match status" value="1"/>
</dbReference>
<evidence type="ECO:0000256" key="3">
    <source>
        <dbReference type="ARBA" id="ARBA00022448"/>
    </source>
</evidence>
<evidence type="ECO:0000313" key="6">
    <source>
        <dbReference type="EMBL" id="GGI43236.1"/>
    </source>
</evidence>
<dbReference type="Proteomes" id="UP000615455">
    <property type="component" value="Unassembled WGS sequence"/>
</dbReference>
<dbReference type="PANTHER" id="PTHR43649">
    <property type="entry name" value="ARABINOSE-BINDING PROTEIN-RELATED"/>
    <property type="match status" value="1"/>
</dbReference>
<dbReference type="PANTHER" id="PTHR43649:SF31">
    <property type="entry name" value="SN-GLYCEROL-3-PHOSPHATE-BINDING PERIPLASMIC PROTEIN UGPB"/>
    <property type="match status" value="1"/>
</dbReference>
<gene>
    <name evidence="6" type="ORF">GCM10008018_01050</name>
</gene>
<evidence type="ECO:0008006" key="8">
    <source>
        <dbReference type="Google" id="ProtNLM"/>
    </source>
</evidence>
<dbReference type="Gene3D" id="3.40.190.10">
    <property type="entry name" value="Periplasmic binding protein-like II"/>
    <property type="match status" value="1"/>
</dbReference>
<keyword evidence="4 5" id="KW-0732">Signal</keyword>
<evidence type="ECO:0000256" key="4">
    <source>
        <dbReference type="ARBA" id="ARBA00022729"/>
    </source>
</evidence>
<proteinExistence type="inferred from homology"/>
<comment type="caution">
    <text evidence="6">The sequence shown here is derived from an EMBL/GenBank/DDBJ whole genome shotgun (WGS) entry which is preliminary data.</text>
</comment>
<comment type="similarity">
    <text evidence="2">Belongs to the bacterial solute-binding protein 1 family.</text>
</comment>
<sequence length="492" mass="55624">MKQINRKMLATTLTLALVVPLAVACTKGDKSDDKKERVLRIANSMGYGGDDEYFRQQFTEIFEFANPNIKIELVPTMDEKYRYGNIQPGEKMPDPMEKLKEVMQSDNPPDVVMVGYEQLPDMIESNLLTQLDPQITKDKFDTSGIVPAVIDGIKNAGGGKLYALAPTFTSSALIYNKKMFTDAGADFPKDGMTWDEIFDLSKRLVKGEGENRINGFSFSTQSQGDNLFYGMQMYTAPLQLKMFDDAGEKMTVDTDQWEKVWAKMAQLQKDNVFPELMDPNKPMNRKFDQDNPFSYDDFMSNRLAMGIINYGQLQQITNANKSAANYKGYTPIDWDVVTIPSHPEAKGVGGSIYMNGIMGINAKAQNPEDAWKFIKFINGEDWAKLKSHSSYNLVARSKYLKPKDGLEFHMEAFYNVVPAPMENNMKIYRENPNIYQVQEIGRQQFSSVLQGKITAREGLKQWQTQGDAMLKQMKENPGQPIQPTMMQAVPAG</sequence>
<dbReference type="RefSeq" id="WP_189006106.1">
    <property type="nucleotide sequence ID" value="NZ_BMHE01000001.1"/>
</dbReference>
<dbReference type="Pfam" id="PF01547">
    <property type="entry name" value="SBP_bac_1"/>
    <property type="match status" value="1"/>
</dbReference>
<keyword evidence="7" id="KW-1185">Reference proteome</keyword>
<evidence type="ECO:0000256" key="1">
    <source>
        <dbReference type="ARBA" id="ARBA00004196"/>
    </source>
</evidence>
<dbReference type="InterPro" id="IPR050490">
    <property type="entry name" value="Bact_solute-bd_prot1"/>
</dbReference>
<evidence type="ECO:0000256" key="2">
    <source>
        <dbReference type="ARBA" id="ARBA00008520"/>
    </source>
</evidence>
<organism evidence="6 7">
    <name type="scientific">Paenibacillus marchantiophytorum</name>
    <dbReference type="NCBI Taxonomy" id="1619310"/>
    <lineage>
        <taxon>Bacteria</taxon>
        <taxon>Bacillati</taxon>
        <taxon>Bacillota</taxon>
        <taxon>Bacilli</taxon>
        <taxon>Bacillales</taxon>
        <taxon>Paenibacillaceae</taxon>
        <taxon>Paenibacillus</taxon>
    </lineage>
</organism>